<gene>
    <name evidence="1" type="ORF">LOY88_000160</name>
</gene>
<sequence>MSANSRPPKPSKWSVGSLLQQAVTTVESRLDTILADNEDDNVSTKEEESRAAAPAEKQDTRAGDSPARPGVSRSSSSARTNERLQERLARAMVKQGGSSTNLASTTPSTGLPSRTTSPLQQTESRSSVDSIAGNIEKSAKAEKTPTPASNGSDSQPVVEKLTGSEDADGEELRMSISSRGDAGQPDIEPVEPQGSPVPAIGVTSPPPEPPTGLESALSELHAEHELAEARWKEELHTYIEKIDALQAKLKYLAKEAAESAKIAAATATPGSLEKKLLEKDERIAALMEEGQKLSKTELDHRATIKSLRQFIADNTRSQADAKRRMEKLEKDLSKAEAKAQRLEQAEQRALSKLSSQSKTEKDLEAITAERDASNTKLMELNARLSMVVARAEAAEKRMQSQTEEAESRRITELKDDLSSAKVEREISEEKLRREARDLKESLEREKERGKVQEMELRGELSVLESKMETLRTRAEEVSSSATGDAQAKLLRQIERLQTQYAVARENWNGIESSLMSRLANVEKERDEIARKEGDLRRKIREATLKAKRAEGEAENSREVISETERNLEEARQEGKKLEQKLAKAEADVLEAKQDLANQKEAIEATWSQRLEEEKSKWHEQLPASPPYLNQHIESPTGLNRRPDTLGIMLDHSSSRRSPVPLFPPEQDTPPRQNSYSSLTSGLNLRHPSLGVSSTSLELPMQTSEPEEYFTGSQTPTSPPGTGAYHSRGINDIVSASTVAAGPSVQLVERMSATVRRLESERAASKDELACITTQRDEARQEVVELMKEVEEKRASDARIQELESSVKSLNERYQTTLEMLGEKSELVEEQRADIQDLKKIYRELVESTMK</sequence>
<organism evidence="1">
    <name type="scientific">Ophidiomyces ophidiicola</name>
    <dbReference type="NCBI Taxonomy" id="1387563"/>
    <lineage>
        <taxon>Eukaryota</taxon>
        <taxon>Fungi</taxon>
        <taxon>Dikarya</taxon>
        <taxon>Ascomycota</taxon>
        <taxon>Pezizomycotina</taxon>
        <taxon>Eurotiomycetes</taxon>
        <taxon>Eurotiomycetidae</taxon>
        <taxon>Onygenales</taxon>
        <taxon>Onygenaceae</taxon>
        <taxon>Ophidiomyces</taxon>
    </lineage>
</organism>
<evidence type="ECO:0000313" key="1">
    <source>
        <dbReference type="EMBL" id="KAI2393560.1"/>
    </source>
</evidence>
<comment type="caution">
    <text evidence="1">The sequence shown here is derived from an EMBL/GenBank/DDBJ whole genome shotgun (WGS) entry which is preliminary data.</text>
</comment>
<reference evidence="1" key="1">
    <citation type="journal article" date="2022" name="bioRxiv">
        <title>Population genetic analysis of Ophidiomyces ophidiicola, the causative agent of snake fungal disease, indicates recent introductions to the USA.</title>
        <authorList>
            <person name="Ladner J.T."/>
            <person name="Palmer J.M."/>
            <person name="Ettinger C.L."/>
            <person name="Stajich J.E."/>
            <person name="Farrell T.M."/>
            <person name="Glorioso B.M."/>
            <person name="Lawson B."/>
            <person name="Price S.J."/>
            <person name="Stengle A.G."/>
            <person name="Grear D.A."/>
            <person name="Lorch J.M."/>
        </authorList>
    </citation>
    <scope>NUCLEOTIDE SEQUENCE</scope>
    <source>
        <strain evidence="1">NWHC 24266-5</strain>
    </source>
</reference>
<accession>A0ACB8V938</accession>
<dbReference type="EMBL" id="JALBCA010000002">
    <property type="protein sequence ID" value="KAI2393560.1"/>
    <property type="molecule type" value="Genomic_DNA"/>
</dbReference>
<protein>
    <submittedName>
        <fullName evidence="1">Uncharacterized protein</fullName>
    </submittedName>
</protein>
<proteinExistence type="predicted"/>
<name>A0ACB8V938_9EURO</name>